<keyword evidence="2" id="KW-1185">Reference proteome</keyword>
<organism evidence="1 2">
    <name type="scientific">[Clostridium] clostridioforme 90A6</name>
    <dbReference type="NCBI Taxonomy" id="999406"/>
    <lineage>
        <taxon>Bacteria</taxon>
        <taxon>Bacillati</taxon>
        <taxon>Bacillota</taxon>
        <taxon>Clostridia</taxon>
        <taxon>Lachnospirales</taxon>
        <taxon>Lachnospiraceae</taxon>
        <taxon>Enterocloster</taxon>
    </lineage>
</organism>
<dbReference type="PATRIC" id="fig|999406.3.peg.1681"/>
<reference evidence="1" key="1">
    <citation type="submission" date="2013-01" db="EMBL/GenBank/DDBJ databases">
        <title>The Genome Sequence of Clostridium clostridioforme 90A6.</title>
        <authorList>
            <consortium name="The Broad Institute Genome Sequencing Platform"/>
            <person name="Earl A."/>
            <person name="Ward D."/>
            <person name="Feldgarden M."/>
            <person name="Gevers D."/>
            <person name="Courvalin P."/>
            <person name="Lambert T."/>
            <person name="Walker B."/>
            <person name="Young S.K."/>
            <person name="Zeng Q."/>
            <person name="Gargeya S."/>
            <person name="Fitzgerald M."/>
            <person name="Haas B."/>
            <person name="Abouelleil A."/>
            <person name="Alvarado L."/>
            <person name="Arachchi H.M."/>
            <person name="Berlin A.M."/>
            <person name="Chapman S.B."/>
            <person name="Dewar J."/>
            <person name="Goldberg J."/>
            <person name="Griggs A."/>
            <person name="Gujja S."/>
            <person name="Hansen M."/>
            <person name="Howarth C."/>
            <person name="Imamovic A."/>
            <person name="Larimer J."/>
            <person name="McCowan C."/>
            <person name="Murphy C."/>
            <person name="Neiman D."/>
            <person name="Pearson M."/>
            <person name="Priest M."/>
            <person name="Roberts A."/>
            <person name="Saif S."/>
            <person name="Shea T."/>
            <person name="Sisk P."/>
            <person name="Sykes S."/>
            <person name="Wortman J."/>
            <person name="Nusbaum C."/>
            <person name="Birren B."/>
        </authorList>
    </citation>
    <scope>NUCLEOTIDE SEQUENCE [LARGE SCALE GENOMIC DNA]</scope>
    <source>
        <strain evidence="1">90A6</strain>
    </source>
</reference>
<accession>R0BMU0</accession>
<protein>
    <submittedName>
        <fullName evidence="1">Uncharacterized protein</fullName>
    </submittedName>
</protein>
<dbReference type="Proteomes" id="UP000013180">
    <property type="component" value="Unassembled WGS sequence"/>
</dbReference>
<gene>
    <name evidence="1" type="ORF">HMPREF1083_01553</name>
</gene>
<comment type="caution">
    <text evidence="1">The sequence shown here is derived from an EMBL/GenBank/DDBJ whole genome shotgun (WGS) entry which is preliminary data.</text>
</comment>
<name>R0BMU0_9FIRM</name>
<dbReference type="EMBL" id="AGYL01000015">
    <property type="protein sequence ID" value="ENZ65670.1"/>
    <property type="molecule type" value="Genomic_DNA"/>
</dbReference>
<proteinExistence type="predicted"/>
<sequence length="47" mass="5316">MDMYRLAVDWLMVSTLVVEWIEIAIRSAPLASVIVSTLVVEWIEIPG</sequence>
<evidence type="ECO:0000313" key="2">
    <source>
        <dbReference type="Proteomes" id="UP000013180"/>
    </source>
</evidence>
<dbReference type="AlphaFoldDB" id="R0BMU0"/>
<dbReference type="HOGENOM" id="CLU_3166426_0_0_9"/>
<evidence type="ECO:0000313" key="1">
    <source>
        <dbReference type="EMBL" id="ENZ65670.1"/>
    </source>
</evidence>